<feature type="compositionally biased region" description="Basic and acidic residues" evidence="9">
    <location>
        <begin position="321"/>
        <end position="343"/>
    </location>
</feature>
<dbReference type="AlphaFoldDB" id="A0A0N4W2Y3"/>
<name>A0A0N4W2Y3_HAEPC</name>
<evidence type="ECO:0000256" key="4">
    <source>
        <dbReference type="ARBA" id="ARBA00022989"/>
    </source>
</evidence>
<gene>
    <name evidence="12" type="ORF">HPLM_LOCUS4115</name>
</gene>
<keyword evidence="3 8" id="KW-0812">Transmembrane</keyword>
<dbReference type="OrthoDB" id="5801644at2759"/>
<keyword evidence="5 8" id="KW-0406">Ion transport</keyword>
<dbReference type="Proteomes" id="UP000268014">
    <property type="component" value="Unassembled WGS sequence"/>
</dbReference>
<evidence type="ECO:0000259" key="11">
    <source>
        <dbReference type="Pfam" id="PF07885"/>
    </source>
</evidence>
<keyword evidence="7 8" id="KW-0407">Ion channel</keyword>
<feature type="domain" description="Potassium channel" evidence="11">
    <location>
        <begin position="220"/>
        <end position="288"/>
    </location>
</feature>
<sequence>MEDIVSQGSQTKASKTVLHHLTHILLLIDRSIGLRHLFLISILIFYSVLGGYVIYYFESSAEAVAIPAKKAQLDSRIMEIVLRYKNGNSNLTLSEKTAALKKDYIAMLNTDGLLKWSTFYKTDEPNHWKWTFGSSLFYASNVFTTTGYGSIAPDTFAAKCFTMFYGTIFVPLTWIIIRDIGQLALVYLTTAYARLKLRFTNAGEKSDEVFMLPISICLGICILIMLCGTVYVHSYDALSGPPDSGLSWFLSFYFTFQSFTTIGLGDVMPNNIPFDVFICSVFFFSLPMLKVINRMCYLSMENGVHGSFSIISNKMEAFVRKEKTSPETGSRESKTTDEEKPADEVDMTNQLTIHSIATFMQSNADVYGGSFGRVNLRKSDIEPECP</sequence>
<dbReference type="GO" id="GO:0015271">
    <property type="term" value="F:outward rectifier potassium channel activity"/>
    <property type="evidence" value="ECO:0007669"/>
    <property type="project" value="TreeGrafter"/>
</dbReference>
<dbReference type="InterPro" id="IPR003280">
    <property type="entry name" value="2pore_dom_K_chnl"/>
</dbReference>
<evidence type="ECO:0000256" key="10">
    <source>
        <dbReference type="SAM" id="Phobius"/>
    </source>
</evidence>
<evidence type="ECO:0000313" key="12">
    <source>
        <dbReference type="EMBL" id="VDO22446.1"/>
    </source>
</evidence>
<feature type="domain" description="Potassium channel" evidence="11">
    <location>
        <begin position="114"/>
        <end position="183"/>
    </location>
</feature>
<evidence type="ECO:0000313" key="13">
    <source>
        <dbReference type="Proteomes" id="UP000268014"/>
    </source>
</evidence>
<proteinExistence type="inferred from homology"/>
<reference evidence="12 13" key="2">
    <citation type="submission" date="2018-11" db="EMBL/GenBank/DDBJ databases">
        <authorList>
            <consortium name="Pathogen Informatics"/>
        </authorList>
    </citation>
    <scope>NUCLEOTIDE SEQUENCE [LARGE SCALE GENOMIC DNA]</scope>
    <source>
        <strain evidence="12 13">MHpl1</strain>
    </source>
</reference>
<feature type="region of interest" description="Disordered" evidence="9">
    <location>
        <begin position="321"/>
        <end position="346"/>
    </location>
</feature>
<feature type="transmembrane region" description="Helical" evidence="10">
    <location>
        <begin position="272"/>
        <end position="292"/>
    </location>
</feature>
<evidence type="ECO:0000256" key="7">
    <source>
        <dbReference type="ARBA" id="ARBA00023303"/>
    </source>
</evidence>
<keyword evidence="13" id="KW-1185">Reference proteome</keyword>
<comment type="similarity">
    <text evidence="8">Belongs to the two pore domain potassium channel (TC 1.A.1.8) family.</text>
</comment>
<evidence type="ECO:0000256" key="8">
    <source>
        <dbReference type="RuleBase" id="RU003857"/>
    </source>
</evidence>
<comment type="subcellular location">
    <subcellularLocation>
        <location evidence="1">Membrane</location>
        <topology evidence="1">Multi-pass membrane protein</topology>
    </subcellularLocation>
</comment>
<dbReference type="WBParaSite" id="HPLM_0000412301-mRNA-1">
    <property type="protein sequence ID" value="HPLM_0000412301-mRNA-1"/>
    <property type="gene ID" value="HPLM_0000412301"/>
</dbReference>
<dbReference type="OMA" id="YGSIAPD"/>
<dbReference type="PRINTS" id="PR01333">
    <property type="entry name" value="2POREKCHANEL"/>
</dbReference>
<evidence type="ECO:0000256" key="9">
    <source>
        <dbReference type="SAM" id="MobiDB-lite"/>
    </source>
</evidence>
<evidence type="ECO:0000256" key="1">
    <source>
        <dbReference type="ARBA" id="ARBA00004141"/>
    </source>
</evidence>
<evidence type="ECO:0000256" key="2">
    <source>
        <dbReference type="ARBA" id="ARBA00022448"/>
    </source>
</evidence>
<dbReference type="PANTHER" id="PTHR11003:SF305">
    <property type="entry name" value="POTASSIUM CHANNEL DOMAIN-CONTAINING PROTEIN"/>
    <property type="match status" value="1"/>
</dbReference>
<protein>
    <submittedName>
        <fullName evidence="14">Ion channel</fullName>
    </submittedName>
</protein>
<dbReference type="Pfam" id="PF07885">
    <property type="entry name" value="Ion_trans_2"/>
    <property type="match status" value="2"/>
</dbReference>
<keyword evidence="2 8" id="KW-0813">Transport</keyword>
<dbReference type="EMBL" id="UZAF01016175">
    <property type="protein sequence ID" value="VDO22446.1"/>
    <property type="molecule type" value="Genomic_DNA"/>
</dbReference>
<evidence type="ECO:0000256" key="3">
    <source>
        <dbReference type="ARBA" id="ARBA00022692"/>
    </source>
</evidence>
<dbReference type="PANTHER" id="PTHR11003">
    <property type="entry name" value="POTASSIUM CHANNEL, SUBFAMILY K"/>
    <property type="match status" value="1"/>
</dbReference>
<accession>A0A0N4W2Y3</accession>
<reference evidence="14" key="1">
    <citation type="submission" date="2017-02" db="UniProtKB">
        <authorList>
            <consortium name="WormBaseParasite"/>
        </authorList>
    </citation>
    <scope>IDENTIFICATION</scope>
</reference>
<evidence type="ECO:0000313" key="14">
    <source>
        <dbReference type="WBParaSite" id="HPLM_0000412301-mRNA-1"/>
    </source>
</evidence>
<organism evidence="14">
    <name type="scientific">Haemonchus placei</name>
    <name type="common">Barber's pole worm</name>
    <dbReference type="NCBI Taxonomy" id="6290"/>
    <lineage>
        <taxon>Eukaryota</taxon>
        <taxon>Metazoa</taxon>
        <taxon>Ecdysozoa</taxon>
        <taxon>Nematoda</taxon>
        <taxon>Chromadorea</taxon>
        <taxon>Rhabditida</taxon>
        <taxon>Rhabditina</taxon>
        <taxon>Rhabditomorpha</taxon>
        <taxon>Strongyloidea</taxon>
        <taxon>Trichostrongylidae</taxon>
        <taxon>Haemonchus</taxon>
    </lineage>
</organism>
<feature type="transmembrane region" description="Helical" evidence="10">
    <location>
        <begin position="37"/>
        <end position="57"/>
    </location>
</feature>
<evidence type="ECO:0000256" key="6">
    <source>
        <dbReference type="ARBA" id="ARBA00023136"/>
    </source>
</evidence>
<dbReference type="GO" id="GO:0005886">
    <property type="term" value="C:plasma membrane"/>
    <property type="evidence" value="ECO:0007669"/>
    <property type="project" value="TreeGrafter"/>
</dbReference>
<keyword evidence="4 10" id="KW-1133">Transmembrane helix</keyword>
<feature type="transmembrane region" description="Helical" evidence="10">
    <location>
        <begin position="209"/>
        <end position="233"/>
    </location>
</feature>
<dbReference type="Gene3D" id="1.10.287.70">
    <property type="match status" value="1"/>
</dbReference>
<keyword evidence="6 10" id="KW-0472">Membrane</keyword>
<feature type="transmembrane region" description="Helical" evidence="10">
    <location>
        <begin position="163"/>
        <end position="188"/>
    </location>
</feature>
<dbReference type="GO" id="GO:0030322">
    <property type="term" value="P:stabilization of membrane potential"/>
    <property type="evidence" value="ECO:0007669"/>
    <property type="project" value="TreeGrafter"/>
</dbReference>
<dbReference type="SUPFAM" id="SSF81324">
    <property type="entry name" value="Voltage-gated potassium channels"/>
    <property type="match status" value="2"/>
</dbReference>
<dbReference type="InterPro" id="IPR013099">
    <property type="entry name" value="K_chnl_dom"/>
</dbReference>
<evidence type="ECO:0000256" key="5">
    <source>
        <dbReference type="ARBA" id="ARBA00023065"/>
    </source>
</evidence>
<dbReference type="GO" id="GO:0022841">
    <property type="term" value="F:potassium ion leak channel activity"/>
    <property type="evidence" value="ECO:0007669"/>
    <property type="project" value="TreeGrafter"/>
</dbReference>